<dbReference type="EMBL" id="U60989">
    <property type="protein sequence ID" value="AAC49418.1"/>
    <property type="molecule type" value="Genomic_DNA"/>
</dbReference>
<evidence type="ECO:0000256" key="1">
    <source>
        <dbReference type="ARBA" id="ARBA00004123"/>
    </source>
</evidence>
<dbReference type="PANTHER" id="PTHR19303">
    <property type="entry name" value="TRANSPOSON"/>
    <property type="match status" value="1"/>
</dbReference>
<evidence type="ECO:0000313" key="5">
    <source>
        <dbReference type="EMBL" id="AAC49418.1"/>
    </source>
</evidence>
<proteinExistence type="predicted"/>
<dbReference type="InterPro" id="IPR050863">
    <property type="entry name" value="CenT-Element_Derived"/>
</dbReference>
<dbReference type="PANTHER" id="PTHR19303:SF62">
    <property type="entry name" value="HTH CENPB-TYPE DOMAIN-CONTAINING PROTEIN-RELATED"/>
    <property type="match status" value="1"/>
</dbReference>
<comment type="subcellular location">
    <subcellularLocation>
        <location evidence="1">Nucleus</location>
    </subcellularLocation>
</comment>
<dbReference type="GO" id="GO:0003677">
    <property type="term" value="F:DNA binding"/>
    <property type="evidence" value="ECO:0007669"/>
    <property type="project" value="UniProtKB-KW"/>
</dbReference>
<dbReference type="GO" id="GO:0005634">
    <property type="term" value="C:nucleus"/>
    <property type="evidence" value="ECO:0007669"/>
    <property type="project" value="UniProtKB-SubCell"/>
</dbReference>
<dbReference type="InterPro" id="IPR007889">
    <property type="entry name" value="HTH_Psq"/>
</dbReference>
<feature type="domain" description="HTH CENPB-type" evidence="4">
    <location>
        <begin position="51"/>
        <end position="120"/>
    </location>
</feature>
<evidence type="ECO:0000256" key="3">
    <source>
        <dbReference type="ARBA" id="ARBA00023242"/>
    </source>
</evidence>
<organism evidence="5">
    <name type="scientific">Pyricularia grisea</name>
    <name type="common">Crabgrass-specific blast fungus</name>
    <name type="synonym">Magnaporthe grisea</name>
    <dbReference type="NCBI Taxonomy" id="148305"/>
    <lineage>
        <taxon>Eukaryota</taxon>
        <taxon>Fungi</taxon>
        <taxon>Dikarya</taxon>
        <taxon>Ascomycota</taxon>
        <taxon>Pezizomycotina</taxon>
        <taxon>Sordariomycetes</taxon>
        <taxon>Sordariomycetidae</taxon>
        <taxon>Magnaporthales</taxon>
        <taxon>Pyriculariaceae</taxon>
        <taxon>Pyricularia</taxon>
    </lineage>
</organism>
<reference evidence="5" key="1">
    <citation type="journal article" date="1996" name="Mol. Gen. Genet.">
        <title>The Magnaporthe grisea DNA fingerprinting probe MGR586 contains the 3' end of an inverted repeat transposon.</title>
        <authorList>
            <person name="Farman M.L."/>
            <person name="Taura S."/>
            <person name="Leong S.A."/>
        </authorList>
    </citation>
    <scope>NUCLEOTIDE SEQUENCE</scope>
    <source>
        <strain evidence="5">2539</strain>
    </source>
</reference>
<keyword evidence="3" id="KW-0539">Nucleus</keyword>
<dbReference type="Pfam" id="PF05225">
    <property type="entry name" value="HTH_psq"/>
    <property type="match status" value="1"/>
</dbReference>
<dbReference type="InterPro" id="IPR036397">
    <property type="entry name" value="RNaseH_sf"/>
</dbReference>
<dbReference type="InterPro" id="IPR006600">
    <property type="entry name" value="HTH_CenpB_DNA-bd_dom"/>
</dbReference>
<sequence>MESSNCEARIILALNELRSSKKKSIRKVALIYNVPKSTLHDRINGIASLANRRPGNQKLTEREEEVIVQYILDLDSRGFPAQIADVAAMADHLLAARDARPVGKQWAYRFVQRRTELKTRFSRAYDFQRALCEDPDALNAWFQLVANMRAKYGIQDCDMYSFDETGFMMGQICAGMVVTGSERRGRRKKVQPGNREWATAICCISGDGYDIPPYIIVKGFYHLSNWYTEGGLPDTWRLKPTVNGWTDNETGLDWVQHFDNHTKSRTKGVYRMLVLDGHGSHRSPEFEGYCKDYNIIPLYLPAHSSHLTQPLDVGVFNVLKRAYGQKINDFIRAHITNISKVDFFLAFAAAYKKSMTKENMAGGFRGAGIIPHSPEMVISKLDVRLRTPSPKELDFSSTETWVSQTPHNPTEAVNQSTLVKSRINCHQGSSPTPIFNAVKQLAKGLESIAHRTTLLEAENHSLRKANEALSKRRRAQKTRIREGGSFTIQEGQNLLQSNGADGLYTKRKMKMGRGVVRSRRLNDVAATAVNLDIMHAPVRRMQKCLMYIYPIALR</sequence>
<dbReference type="Gene3D" id="1.10.10.60">
    <property type="entry name" value="Homeodomain-like"/>
    <property type="match status" value="1"/>
</dbReference>
<dbReference type="InterPro" id="IPR004875">
    <property type="entry name" value="DDE_SF_endonuclease_dom"/>
</dbReference>
<dbReference type="Gene3D" id="3.30.420.10">
    <property type="entry name" value="Ribonuclease H-like superfamily/Ribonuclease H"/>
    <property type="match status" value="1"/>
</dbReference>
<protein>
    <submittedName>
        <fullName evidence="5">Putative transposase</fullName>
    </submittedName>
</protein>
<accession>Q01169</accession>
<name>Q01169_PYRGI</name>
<dbReference type="SUPFAM" id="SSF46689">
    <property type="entry name" value="Homeodomain-like"/>
    <property type="match status" value="1"/>
</dbReference>
<evidence type="ECO:0000259" key="4">
    <source>
        <dbReference type="PROSITE" id="PS51253"/>
    </source>
</evidence>
<evidence type="ECO:0000256" key="2">
    <source>
        <dbReference type="ARBA" id="ARBA00023125"/>
    </source>
</evidence>
<dbReference type="AlphaFoldDB" id="Q01169"/>
<dbReference type="InterPro" id="IPR009057">
    <property type="entry name" value="Homeodomain-like_sf"/>
</dbReference>
<dbReference type="Pfam" id="PF03184">
    <property type="entry name" value="DDE_1"/>
    <property type="match status" value="1"/>
</dbReference>
<dbReference type="PROSITE" id="PS51253">
    <property type="entry name" value="HTH_CENPB"/>
    <property type="match status" value="1"/>
</dbReference>
<keyword evidence="2" id="KW-0238">DNA-binding</keyword>